<evidence type="ECO:0000256" key="6">
    <source>
        <dbReference type="ARBA" id="ARBA00039335"/>
    </source>
</evidence>
<keyword evidence="3 9" id="KW-0689">Ribosomal protein</keyword>
<keyword evidence="5 9" id="KW-0687">Ribonucleoprotein</keyword>
<evidence type="ECO:0000256" key="7">
    <source>
        <dbReference type="ARBA" id="ARBA00041606"/>
    </source>
</evidence>
<reference evidence="12 13" key="1">
    <citation type="submission" date="2023-03" db="EMBL/GenBank/DDBJ databases">
        <title>High-quality genome of Scylla paramamosain provides insights in environmental adaptation.</title>
        <authorList>
            <person name="Zhang L."/>
        </authorList>
    </citation>
    <scope>NUCLEOTIDE SEQUENCE [LARGE SCALE GENOMIC DNA]</scope>
    <source>
        <strain evidence="12">LZ_2023a</strain>
        <tissue evidence="12">Muscle</tissue>
    </source>
</reference>
<comment type="similarity">
    <text evidence="2 10">Belongs to the universal ribosomal protein uS5 family.</text>
</comment>
<organism evidence="12 13">
    <name type="scientific">Scylla paramamosain</name>
    <name type="common">Mud crab</name>
    <dbReference type="NCBI Taxonomy" id="85552"/>
    <lineage>
        <taxon>Eukaryota</taxon>
        <taxon>Metazoa</taxon>
        <taxon>Ecdysozoa</taxon>
        <taxon>Arthropoda</taxon>
        <taxon>Crustacea</taxon>
        <taxon>Multicrustacea</taxon>
        <taxon>Malacostraca</taxon>
        <taxon>Eumalacostraca</taxon>
        <taxon>Eucarida</taxon>
        <taxon>Decapoda</taxon>
        <taxon>Pleocyemata</taxon>
        <taxon>Brachyura</taxon>
        <taxon>Eubrachyura</taxon>
        <taxon>Portunoidea</taxon>
        <taxon>Portunidae</taxon>
        <taxon>Portuninae</taxon>
        <taxon>Scylla</taxon>
    </lineage>
</organism>
<dbReference type="GO" id="GO:0003735">
    <property type="term" value="F:structural constituent of ribosome"/>
    <property type="evidence" value="ECO:0007669"/>
    <property type="project" value="UniProtKB-UniRule"/>
</dbReference>
<dbReference type="InterPro" id="IPR048584">
    <property type="entry name" value="Ribosomal_uS5m_N"/>
</dbReference>
<dbReference type="InterPro" id="IPR000851">
    <property type="entry name" value="Ribosomal_uS5"/>
</dbReference>
<comment type="subunit">
    <text evidence="8">Component of the mitochondrial ribosome small subunit (28S) which comprises a 12S rRNA and about 30 distinct proteins.</text>
</comment>
<dbReference type="AlphaFoldDB" id="A0AAW0U8T8"/>
<evidence type="ECO:0000256" key="2">
    <source>
        <dbReference type="ARBA" id="ARBA00008945"/>
    </source>
</evidence>
<dbReference type="Gene3D" id="3.30.160.20">
    <property type="match status" value="1"/>
</dbReference>
<keyword evidence="13" id="KW-1185">Reference proteome</keyword>
<dbReference type="Pfam" id="PF03719">
    <property type="entry name" value="Ribosomal_S5_C"/>
    <property type="match status" value="1"/>
</dbReference>
<dbReference type="InterPro" id="IPR013810">
    <property type="entry name" value="Ribosomal_uS5_N"/>
</dbReference>
<dbReference type="Gene3D" id="3.30.230.10">
    <property type="match status" value="1"/>
</dbReference>
<proteinExistence type="inferred from homology"/>
<dbReference type="FunFam" id="3.30.160.20:FF:000022">
    <property type="entry name" value="28S ribosomal protein S5, mitochondrial"/>
    <property type="match status" value="1"/>
</dbReference>
<dbReference type="InterPro" id="IPR014721">
    <property type="entry name" value="Ribsml_uS5_D2-typ_fold_subgr"/>
</dbReference>
<evidence type="ECO:0000313" key="13">
    <source>
        <dbReference type="Proteomes" id="UP001487740"/>
    </source>
</evidence>
<dbReference type="Proteomes" id="UP001487740">
    <property type="component" value="Unassembled WGS sequence"/>
</dbReference>
<evidence type="ECO:0000256" key="9">
    <source>
        <dbReference type="PROSITE-ProRule" id="PRU00268"/>
    </source>
</evidence>
<evidence type="ECO:0000256" key="8">
    <source>
        <dbReference type="ARBA" id="ARBA00062683"/>
    </source>
</evidence>
<keyword evidence="4" id="KW-0496">Mitochondrion</keyword>
<dbReference type="GO" id="GO:0005743">
    <property type="term" value="C:mitochondrial inner membrane"/>
    <property type="evidence" value="ECO:0007669"/>
    <property type="project" value="UniProtKB-ARBA"/>
</dbReference>
<comment type="caution">
    <text evidence="12">The sequence shown here is derived from an EMBL/GenBank/DDBJ whole genome shotgun (WGS) entry which is preliminary data.</text>
</comment>
<accession>A0AAW0U8T8</accession>
<evidence type="ECO:0000259" key="11">
    <source>
        <dbReference type="PROSITE" id="PS50881"/>
    </source>
</evidence>
<dbReference type="GO" id="GO:0005763">
    <property type="term" value="C:mitochondrial small ribosomal subunit"/>
    <property type="evidence" value="ECO:0007669"/>
    <property type="project" value="UniProtKB-ARBA"/>
</dbReference>
<dbReference type="GO" id="GO:0006412">
    <property type="term" value="P:translation"/>
    <property type="evidence" value="ECO:0007669"/>
    <property type="project" value="InterPro"/>
</dbReference>
<dbReference type="FunFam" id="3.30.230.10:FF:000002">
    <property type="entry name" value="30S ribosomal protein S5"/>
    <property type="match status" value="1"/>
</dbReference>
<feature type="domain" description="S5 DRBM" evidence="11">
    <location>
        <begin position="190"/>
        <end position="254"/>
    </location>
</feature>
<name>A0AAW0U8T8_SCYPA</name>
<sequence length="399" mass="44122">MAAPVRLVCLSLPARQLCFHPTAGLRGLAVAAVSVRKPSDGQQHPALCGASSPLVQAIRHTSFFNRLTAEQLWKGVTSVSNAGKKQGRGKGVGKKIAKDLNRGQVIGIGRENMVWPGLNAPVLRGRELIQQHQLPKDEEREAKLIKIRDSQGKFRMLKLDPLERGWSGTKMPGRSIGAPNAIGEDSFEGFDTKVLELKVVTCMTAVFGRKRRMSIFAVTGNGNGLAGFALSKATTVQDAIRKVKNRAGQKLLHIQRYNDHTVFHDFFTQYGATKIYVKKMPEGYGLVCHRAIRTICEVVGIKDLHAKVEGICNVQNMTKAFFLGLINQKTHQQLANEKKLHLVEFRKEQLNFPKVVASPEDSVVRTRAEIPQEEELDLTRYLMGGSCTATTQEVPSTLH</sequence>
<dbReference type="SUPFAM" id="SSF54768">
    <property type="entry name" value="dsRNA-binding domain-like"/>
    <property type="match status" value="1"/>
</dbReference>
<gene>
    <name evidence="12" type="ORF">O3P69_005810</name>
</gene>
<dbReference type="EMBL" id="JARAKH010000017">
    <property type="protein sequence ID" value="KAK8395936.1"/>
    <property type="molecule type" value="Genomic_DNA"/>
</dbReference>
<protein>
    <recommendedName>
        <fullName evidence="6">Small ribosomal subunit protein uS5m</fullName>
    </recommendedName>
    <alternativeName>
        <fullName evidence="7">28S ribosomal protein S5, mitochondrial</fullName>
    </alternativeName>
</protein>
<dbReference type="PANTHER" id="PTHR48277:SF1">
    <property type="entry name" value="MITOCHONDRIAL RIBOSOMAL PROTEIN S5"/>
    <property type="match status" value="1"/>
</dbReference>
<evidence type="ECO:0000256" key="4">
    <source>
        <dbReference type="ARBA" id="ARBA00023128"/>
    </source>
</evidence>
<comment type="subcellular location">
    <subcellularLocation>
        <location evidence="1">Mitochondrion</location>
    </subcellularLocation>
</comment>
<dbReference type="GO" id="GO:0003723">
    <property type="term" value="F:RNA binding"/>
    <property type="evidence" value="ECO:0007669"/>
    <property type="project" value="InterPro"/>
</dbReference>
<evidence type="ECO:0000256" key="10">
    <source>
        <dbReference type="RuleBase" id="RU003823"/>
    </source>
</evidence>
<evidence type="ECO:0000256" key="3">
    <source>
        <dbReference type="ARBA" id="ARBA00022980"/>
    </source>
</evidence>
<dbReference type="InterPro" id="IPR005324">
    <property type="entry name" value="Ribosomal_uS5_C"/>
</dbReference>
<dbReference type="Pfam" id="PF21251">
    <property type="entry name" value="Ribosomal_uS5m_N"/>
    <property type="match status" value="1"/>
</dbReference>
<evidence type="ECO:0000256" key="5">
    <source>
        <dbReference type="ARBA" id="ARBA00023274"/>
    </source>
</evidence>
<dbReference type="PANTHER" id="PTHR48277">
    <property type="entry name" value="MITOCHONDRIAL RIBOSOMAL PROTEIN S5"/>
    <property type="match status" value="1"/>
</dbReference>
<evidence type="ECO:0000256" key="1">
    <source>
        <dbReference type="ARBA" id="ARBA00004173"/>
    </source>
</evidence>
<evidence type="ECO:0000313" key="12">
    <source>
        <dbReference type="EMBL" id="KAK8395936.1"/>
    </source>
</evidence>
<dbReference type="SUPFAM" id="SSF54211">
    <property type="entry name" value="Ribosomal protein S5 domain 2-like"/>
    <property type="match status" value="1"/>
</dbReference>
<dbReference type="PROSITE" id="PS50881">
    <property type="entry name" value="S5_DSRBD"/>
    <property type="match status" value="1"/>
</dbReference>
<dbReference type="Pfam" id="PF00333">
    <property type="entry name" value="Ribosomal_S5"/>
    <property type="match status" value="1"/>
</dbReference>
<dbReference type="InterPro" id="IPR020568">
    <property type="entry name" value="Ribosomal_Su5_D2-typ_SF"/>
</dbReference>